<organism evidence="1 2">
    <name type="scientific">Mycobacteroides abscessus MAB_091912_2446</name>
    <dbReference type="NCBI Taxonomy" id="1335414"/>
    <lineage>
        <taxon>Bacteria</taxon>
        <taxon>Bacillati</taxon>
        <taxon>Actinomycetota</taxon>
        <taxon>Actinomycetes</taxon>
        <taxon>Mycobacteriales</taxon>
        <taxon>Mycobacteriaceae</taxon>
        <taxon>Mycobacteroides</taxon>
        <taxon>Mycobacteroides abscessus</taxon>
    </lineage>
</organism>
<name>A0A829MDL8_9MYCO</name>
<reference evidence="1 2" key="1">
    <citation type="journal article" date="2014" name="Emerg. Infect. Dis.">
        <title>High-level Relatedness among Mycobacterium abscessus subsp. massiliense Strains from Widely Separated Outbreaks.</title>
        <authorList>
            <person name="Tettelin H."/>
            <person name="Davidson R.M."/>
            <person name="Agrawal S."/>
            <person name="Aitken M.L."/>
            <person name="Shallom S."/>
            <person name="Hasan N.A."/>
            <person name="Strong M."/>
            <person name="Nogueira de Moura V.C."/>
            <person name="De Groote M.A."/>
            <person name="Duarte R.S."/>
            <person name="Hine E."/>
            <person name="Parankush S."/>
            <person name="Su Q."/>
            <person name="Daugherty S.C."/>
            <person name="Fraser C.M."/>
            <person name="Brown-Elliott B.A."/>
            <person name="Wallace R.J.Jr."/>
            <person name="Holland S.M."/>
            <person name="Sampaio E.P."/>
            <person name="Olivier K.N."/>
            <person name="Jackson M."/>
            <person name="Zelazny A.M."/>
        </authorList>
    </citation>
    <scope>NUCLEOTIDE SEQUENCE [LARGE SCALE GENOMIC DNA]</scope>
    <source>
        <strain evidence="1 2">MAB_091912_2446</strain>
    </source>
</reference>
<sequence>MGVPPGTGIGAAGLPGSAAAVGARHVKHTNTAAAQRDFFIRS</sequence>
<dbReference type="AlphaFoldDB" id="A0A829MDL8"/>
<dbReference type="Proteomes" id="UP000018502">
    <property type="component" value="Unassembled WGS sequence"/>
</dbReference>
<protein>
    <submittedName>
        <fullName evidence="1">Uncharacterized protein</fullName>
    </submittedName>
</protein>
<accession>A0A829MDL8</accession>
<proteinExistence type="predicted"/>
<evidence type="ECO:0000313" key="2">
    <source>
        <dbReference type="Proteomes" id="UP000018502"/>
    </source>
</evidence>
<dbReference type="EMBL" id="AYTF01000002">
    <property type="protein sequence ID" value="ESV62506.1"/>
    <property type="molecule type" value="Genomic_DNA"/>
</dbReference>
<comment type="caution">
    <text evidence="1">The sequence shown here is derived from an EMBL/GenBank/DDBJ whole genome shotgun (WGS) entry which is preliminary data.</text>
</comment>
<gene>
    <name evidence="1" type="ORF">L833_4911</name>
</gene>
<evidence type="ECO:0000313" key="1">
    <source>
        <dbReference type="EMBL" id="ESV62506.1"/>
    </source>
</evidence>